<proteinExistence type="predicted"/>
<evidence type="ECO:0000256" key="1">
    <source>
        <dbReference type="SAM" id="MobiDB-lite"/>
    </source>
</evidence>
<dbReference type="InterPro" id="IPR057649">
    <property type="entry name" value="PUB62-63_C"/>
</dbReference>
<evidence type="ECO:0000313" key="4">
    <source>
        <dbReference type="Proteomes" id="UP000737018"/>
    </source>
</evidence>
<dbReference type="Pfam" id="PF23112">
    <property type="entry name" value="PUB62-63_C"/>
    <property type="match status" value="1"/>
</dbReference>
<gene>
    <name evidence="3" type="ORF">CMV_005683</name>
</gene>
<feature type="compositionally biased region" description="Low complexity" evidence="1">
    <location>
        <begin position="17"/>
        <end position="50"/>
    </location>
</feature>
<dbReference type="PANTHER" id="PTHR33644">
    <property type="entry name" value="U-BOX DOMAIN-CONTAINING PROTEIN 62-RELATED"/>
    <property type="match status" value="1"/>
</dbReference>
<feature type="domain" description="PUB 62/63 C-terminal" evidence="2">
    <location>
        <begin position="524"/>
        <end position="582"/>
    </location>
</feature>
<comment type="caution">
    <text evidence="3">The sequence shown here is derived from an EMBL/GenBank/DDBJ whole genome shotgun (WGS) entry which is preliminary data.</text>
</comment>
<feature type="region of interest" description="Disordered" evidence="1">
    <location>
        <begin position="492"/>
        <end position="520"/>
    </location>
</feature>
<sequence length="602" mass="64611">MVMQQQNTSAVASQPINPQSSLRSPPQSQSQSQSQSQPQPQPINSQPISLASAGPTPHRHHHHAALDHAIGPLVPITVAHPSGEPAAASLMAASPLARVRLSDIAPYDGAPGGPYNKAVEALAGSLMRHNAAVIELGTEDTALMRCGLEAARLYFRTRAQQQLQQQTVVAKGSRGVYMYRAGRALEDWDSSPPCMADIFKCMGKAARAALCAMARYLRLRSDVFNHLLDDTPLPANEVSSSVLVATYLSAALQNGKGAIGGGKPAMNGEVEKGLVTLISSDSPGLQVCDPNGRWYLADGGSAPGDLLLLTGKALSHATAGLRPAASYRAAPDYMAGTNGSGRTSLAFRLMPQGNAILDCSPIAAAGHVIPQSYVPISVSQFMDDLSAEEDVLCSRSDNNYVTRNNLNKEPSLRSVLSDPLSGSFLEDAMVVSCGHSFGGLMLRRVVETSRCTVCSAEIENGPLIPNHALRAAAAAVKHEDDRRLFHNATLRKRRKEMGDHTDPLRRSNRENGDVTADDGLHRGVQYPFSVNEKVVIKGNRRTPEKFVGKEAVITSQCLNGWYLLRIIGTGENVRLQYRSLRKILSTAAIDDRCPPQQIQNSS</sequence>
<evidence type="ECO:0000259" key="2">
    <source>
        <dbReference type="Pfam" id="PF23112"/>
    </source>
</evidence>
<dbReference type="SUPFAM" id="SSF51197">
    <property type="entry name" value="Clavaminate synthase-like"/>
    <property type="match status" value="1"/>
</dbReference>
<dbReference type="Gene3D" id="2.60.120.330">
    <property type="entry name" value="B-lactam Antibiotic, Isopenicillin N Synthase, Chain"/>
    <property type="match status" value="1"/>
</dbReference>
<dbReference type="InterPro" id="IPR027443">
    <property type="entry name" value="IPNS-like_sf"/>
</dbReference>
<dbReference type="Proteomes" id="UP000737018">
    <property type="component" value="Unassembled WGS sequence"/>
</dbReference>
<dbReference type="OrthoDB" id="511285at2759"/>
<reference evidence="3" key="1">
    <citation type="submission" date="2020-03" db="EMBL/GenBank/DDBJ databases">
        <title>Castanea mollissima Vanexum genome sequencing.</title>
        <authorList>
            <person name="Staton M."/>
        </authorList>
    </citation>
    <scope>NUCLEOTIDE SEQUENCE</scope>
    <source>
        <tissue evidence="3">Leaf</tissue>
    </source>
</reference>
<feature type="region of interest" description="Disordered" evidence="1">
    <location>
        <begin position="1"/>
        <end position="63"/>
    </location>
</feature>
<dbReference type="InterPro" id="IPR013083">
    <property type="entry name" value="Znf_RING/FYVE/PHD"/>
</dbReference>
<organism evidence="3 4">
    <name type="scientific">Castanea mollissima</name>
    <name type="common">Chinese chestnut</name>
    <dbReference type="NCBI Taxonomy" id="60419"/>
    <lineage>
        <taxon>Eukaryota</taxon>
        <taxon>Viridiplantae</taxon>
        <taxon>Streptophyta</taxon>
        <taxon>Embryophyta</taxon>
        <taxon>Tracheophyta</taxon>
        <taxon>Spermatophyta</taxon>
        <taxon>Magnoliopsida</taxon>
        <taxon>eudicotyledons</taxon>
        <taxon>Gunneridae</taxon>
        <taxon>Pentapetalae</taxon>
        <taxon>rosids</taxon>
        <taxon>fabids</taxon>
        <taxon>Fagales</taxon>
        <taxon>Fagaceae</taxon>
        <taxon>Castanea</taxon>
    </lineage>
</organism>
<evidence type="ECO:0000313" key="3">
    <source>
        <dbReference type="EMBL" id="KAF3970636.1"/>
    </source>
</evidence>
<protein>
    <recommendedName>
        <fullName evidence="2">PUB 62/63 C-terminal domain-containing protein</fullName>
    </recommendedName>
</protein>
<dbReference type="Gene3D" id="3.30.40.10">
    <property type="entry name" value="Zinc/RING finger domain, C3HC4 (zinc finger)"/>
    <property type="match status" value="1"/>
</dbReference>
<feature type="compositionally biased region" description="Basic and acidic residues" evidence="1">
    <location>
        <begin position="496"/>
        <end position="512"/>
    </location>
</feature>
<dbReference type="SUPFAM" id="SSF57850">
    <property type="entry name" value="RING/U-box"/>
    <property type="match status" value="1"/>
</dbReference>
<keyword evidence="4" id="KW-1185">Reference proteome</keyword>
<name>A0A8J4RXG9_9ROSI</name>
<accession>A0A8J4RXG9</accession>
<feature type="compositionally biased region" description="Polar residues" evidence="1">
    <location>
        <begin position="1"/>
        <end position="16"/>
    </location>
</feature>
<dbReference type="AlphaFoldDB" id="A0A8J4RXG9"/>
<dbReference type="PANTHER" id="PTHR33644:SF3">
    <property type="entry name" value="RING_U-BOX SUPERFAMILY PROTEIN"/>
    <property type="match status" value="1"/>
</dbReference>
<dbReference type="EMBL" id="JRKL02000514">
    <property type="protein sequence ID" value="KAF3970636.1"/>
    <property type="molecule type" value="Genomic_DNA"/>
</dbReference>